<dbReference type="InterPro" id="IPR003604">
    <property type="entry name" value="Matrin/U1-like-C_Znf_C2H2"/>
</dbReference>
<dbReference type="PANTHER" id="PTHR44029:SF1">
    <property type="entry name" value="DNAJ HOMOLOG SUBFAMILY C MEMBER 21"/>
    <property type="match status" value="1"/>
</dbReference>
<evidence type="ECO:0000256" key="3">
    <source>
        <dbReference type="ARBA" id="ARBA00022833"/>
    </source>
</evidence>
<evidence type="ECO:0000313" key="8">
    <source>
        <dbReference type="Proteomes" id="UP000230750"/>
    </source>
</evidence>
<keyword evidence="2" id="KW-0863">Zinc-finger</keyword>
<organism evidence="7 8">
    <name type="scientific">Stichopus japonicus</name>
    <name type="common">Sea cucumber</name>
    <dbReference type="NCBI Taxonomy" id="307972"/>
    <lineage>
        <taxon>Eukaryota</taxon>
        <taxon>Metazoa</taxon>
        <taxon>Echinodermata</taxon>
        <taxon>Eleutherozoa</taxon>
        <taxon>Echinozoa</taxon>
        <taxon>Holothuroidea</taxon>
        <taxon>Aspidochirotacea</taxon>
        <taxon>Aspidochirotida</taxon>
        <taxon>Stichopodidae</taxon>
        <taxon>Apostichopus</taxon>
    </lineage>
</organism>
<comment type="caution">
    <text evidence="7">The sequence shown here is derived from an EMBL/GenBank/DDBJ whole genome shotgun (WGS) entry which is preliminary data.</text>
</comment>
<dbReference type="PROSITE" id="PS50076">
    <property type="entry name" value="DNAJ_2"/>
    <property type="match status" value="1"/>
</dbReference>
<dbReference type="SMART" id="SM00271">
    <property type="entry name" value="DnaJ"/>
    <property type="match status" value="1"/>
</dbReference>
<dbReference type="GO" id="GO:0003676">
    <property type="term" value="F:nucleic acid binding"/>
    <property type="evidence" value="ECO:0007669"/>
    <property type="project" value="InterPro"/>
</dbReference>
<dbReference type="SUPFAM" id="SSF57667">
    <property type="entry name" value="beta-beta-alpha zinc fingers"/>
    <property type="match status" value="1"/>
</dbReference>
<keyword evidence="4" id="KW-0175">Coiled coil</keyword>
<feature type="coiled-coil region" evidence="4">
    <location>
        <begin position="252"/>
        <end position="311"/>
    </location>
</feature>
<keyword evidence="8" id="KW-1185">Reference proteome</keyword>
<dbReference type="Pfam" id="PF12171">
    <property type="entry name" value="zf-C2H2_jaz"/>
    <property type="match status" value="1"/>
</dbReference>
<gene>
    <name evidence="7" type="ORF">BSL78_23603</name>
</gene>
<feature type="compositionally biased region" description="Basic and acidic residues" evidence="5">
    <location>
        <begin position="364"/>
        <end position="388"/>
    </location>
</feature>
<evidence type="ECO:0000256" key="5">
    <source>
        <dbReference type="SAM" id="MobiDB-lite"/>
    </source>
</evidence>
<dbReference type="SMART" id="SM00451">
    <property type="entry name" value="ZnF_U1"/>
    <property type="match status" value="2"/>
</dbReference>
<keyword evidence="3" id="KW-0862">Zinc</keyword>
<dbReference type="Gene3D" id="3.30.160.60">
    <property type="entry name" value="Classic Zinc Finger"/>
    <property type="match status" value="1"/>
</dbReference>
<dbReference type="InterPro" id="IPR051964">
    <property type="entry name" value="Chaperone_stress_response"/>
</dbReference>
<evidence type="ECO:0000313" key="7">
    <source>
        <dbReference type="EMBL" id="PIK39546.1"/>
    </source>
</evidence>
<sequence length="584" mass="67451">MASMKCHYEVLQVDRDADDTKLKKAYRKLALKWHPDKNPDNIEESTKVFGFIQKAYEVLSDPQERACLVNVGYKMRVMKAVTFLEFILLIFNNLLRTNILEHAVGFGDDYQDDFINIMPYFSSSAYSGFDDSDQGFYSVYTDVFSKIAEEDKRYKEEDDSDYEVPTFGNSTSDYEEVVQPFYNYWLSYFTSRSFVWVEQYDTRQAANGKMSKLMEKENKKIRDAGKKEWNEQVRQLVSFARKRDKRVQARKRQMEEKAAETARKNAERLEKQRIERAKKVHEYISKGQKAMDELEADFQQMERDMAAEYGDSLSEESDSEESSENDKVNDLYCVACNKAFRSQKAFLNHENSKRHKENVAALRQELENEEQGREKQRYEEDGERSRGEEDGEEEAAEQEESKQKLSKKQKKKRRQQKKMQSALEDVMGQEEESPAPLQEGEDIASKLSEKLTLDSQEKTQDETNGIDSAVKHGDETVVTETTEQETTEKEPAESIQRPKSKAKKPKVNQATVKKVPVSSHQDVLLCNVCQHEFPTRNKLFSHIKSTGHALQVTAKTNSNGSVDMGGKKGKRKGKRNRGQSDGIE</sequence>
<feature type="compositionally biased region" description="Acidic residues" evidence="5">
    <location>
        <begin position="389"/>
        <end position="398"/>
    </location>
</feature>
<dbReference type="InterPro" id="IPR036236">
    <property type="entry name" value="Znf_C2H2_sf"/>
</dbReference>
<feature type="region of interest" description="Disordered" evidence="5">
    <location>
        <begin position="552"/>
        <end position="584"/>
    </location>
</feature>
<reference evidence="7 8" key="1">
    <citation type="journal article" date="2017" name="PLoS Biol.">
        <title>The sea cucumber genome provides insights into morphological evolution and visceral regeneration.</title>
        <authorList>
            <person name="Zhang X."/>
            <person name="Sun L."/>
            <person name="Yuan J."/>
            <person name="Sun Y."/>
            <person name="Gao Y."/>
            <person name="Zhang L."/>
            <person name="Li S."/>
            <person name="Dai H."/>
            <person name="Hamel J.F."/>
            <person name="Liu C."/>
            <person name="Yu Y."/>
            <person name="Liu S."/>
            <person name="Lin W."/>
            <person name="Guo K."/>
            <person name="Jin S."/>
            <person name="Xu P."/>
            <person name="Storey K.B."/>
            <person name="Huan P."/>
            <person name="Zhang T."/>
            <person name="Zhou Y."/>
            <person name="Zhang J."/>
            <person name="Lin C."/>
            <person name="Li X."/>
            <person name="Xing L."/>
            <person name="Huo D."/>
            <person name="Sun M."/>
            <person name="Wang L."/>
            <person name="Mercier A."/>
            <person name="Li F."/>
            <person name="Yang H."/>
            <person name="Xiang J."/>
        </authorList>
    </citation>
    <scope>NUCLEOTIDE SEQUENCE [LARGE SCALE GENOMIC DNA]</scope>
    <source>
        <strain evidence="7">Shaxun</strain>
        <tissue evidence="7">Muscle</tissue>
    </source>
</reference>
<dbReference type="Pfam" id="PF21884">
    <property type="entry name" value="ZUO1-like_ZHD"/>
    <property type="match status" value="1"/>
</dbReference>
<dbReference type="GO" id="GO:0008270">
    <property type="term" value="F:zinc ion binding"/>
    <property type="evidence" value="ECO:0007669"/>
    <property type="project" value="UniProtKB-KW"/>
</dbReference>
<feature type="region of interest" description="Disordered" evidence="5">
    <location>
        <begin position="361"/>
        <end position="517"/>
    </location>
</feature>
<dbReference type="Pfam" id="PF00226">
    <property type="entry name" value="DnaJ"/>
    <property type="match status" value="1"/>
</dbReference>
<dbReference type="EMBL" id="MRZV01001227">
    <property type="protein sequence ID" value="PIK39546.1"/>
    <property type="molecule type" value="Genomic_DNA"/>
</dbReference>
<dbReference type="Gene3D" id="1.10.287.110">
    <property type="entry name" value="DnaJ domain"/>
    <property type="match status" value="1"/>
</dbReference>
<dbReference type="InterPro" id="IPR036869">
    <property type="entry name" value="J_dom_sf"/>
</dbReference>
<evidence type="ECO:0000256" key="2">
    <source>
        <dbReference type="ARBA" id="ARBA00022771"/>
    </source>
</evidence>
<dbReference type="Proteomes" id="UP000230750">
    <property type="component" value="Unassembled WGS sequence"/>
</dbReference>
<dbReference type="InterPro" id="IPR022755">
    <property type="entry name" value="Znf_C2H2_jaz"/>
</dbReference>
<feature type="compositionally biased region" description="Basic residues" evidence="5">
    <location>
        <begin position="567"/>
        <end position="577"/>
    </location>
</feature>
<dbReference type="OrthoDB" id="552049at2759"/>
<feature type="compositionally biased region" description="Basic and acidic residues" evidence="5">
    <location>
        <begin position="443"/>
        <end position="461"/>
    </location>
</feature>
<dbReference type="InterPro" id="IPR013087">
    <property type="entry name" value="Znf_C2H2_type"/>
</dbReference>
<dbReference type="CDD" id="cd06257">
    <property type="entry name" value="DnaJ"/>
    <property type="match status" value="1"/>
</dbReference>
<dbReference type="InterPro" id="IPR001623">
    <property type="entry name" value="DnaJ_domain"/>
</dbReference>
<proteinExistence type="predicted"/>
<protein>
    <recommendedName>
        <fullName evidence="6">J domain-containing protein</fullName>
    </recommendedName>
</protein>
<dbReference type="SUPFAM" id="SSF46565">
    <property type="entry name" value="Chaperone J-domain"/>
    <property type="match status" value="1"/>
</dbReference>
<dbReference type="STRING" id="307972.A0A2G8JUW0"/>
<feature type="compositionally biased region" description="Basic residues" evidence="5">
    <location>
        <begin position="404"/>
        <end position="417"/>
    </location>
</feature>
<feature type="domain" description="J" evidence="6">
    <location>
        <begin position="6"/>
        <end position="72"/>
    </location>
</feature>
<dbReference type="SMART" id="SM00355">
    <property type="entry name" value="ZnF_C2H2"/>
    <property type="match status" value="2"/>
</dbReference>
<evidence type="ECO:0000256" key="4">
    <source>
        <dbReference type="SAM" id="Coils"/>
    </source>
</evidence>
<dbReference type="InterPro" id="IPR054076">
    <property type="entry name" value="ZUO1-like_ZHD"/>
</dbReference>
<keyword evidence="1" id="KW-0479">Metal-binding</keyword>
<dbReference type="PRINTS" id="PR00625">
    <property type="entry name" value="JDOMAIN"/>
</dbReference>
<dbReference type="AlphaFoldDB" id="A0A2G8JUW0"/>
<dbReference type="PROSITE" id="PS00028">
    <property type="entry name" value="ZINC_FINGER_C2H2_1"/>
    <property type="match status" value="2"/>
</dbReference>
<dbReference type="GO" id="GO:0005737">
    <property type="term" value="C:cytoplasm"/>
    <property type="evidence" value="ECO:0007669"/>
    <property type="project" value="TreeGrafter"/>
</dbReference>
<dbReference type="PANTHER" id="PTHR44029">
    <property type="entry name" value="DNAJ HOMOLOG SUBFAMILY C MEMBER 21"/>
    <property type="match status" value="1"/>
</dbReference>
<name>A0A2G8JUW0_STIJA</name>
<evidence type="ECO:0000259" key="6">
    <source>
        <dbReference type="PROSITE" id="PS50076"/>
    </source>
</evidence>
<evidence type="ECO:0000256" key="1">
    <source>
        <dbReference type="ARBA" id="ARBA00022723"/>
    </source>
</evidence>
<accession>A0A2G8JUW0</accession>